<evidence type="ECO:0000256" key="3">
    <source>
        <dbReference type="ARBA" id="ARBA00022679"/>
    </source>
</evidence>
<evidence type="ECO:0000313" key="12">
    <source>
        <dbReference type="Proteomes" id="UP000830375"/>
    </source>
</evidence>
<dbReference type="CDD" id="cd01647">
    <property type="entry name" value="RT_LTR"/>
    <property type="match status" value="1"/>
</dbReference>
<proteinExistence type="inferred from homology"/>
<sequence>MLKDHIVEPSFSPWSSPVVLVPKHDGSYRFCVDYRRLNSKTIPDAYPMPLIHDILESMDGATWFTTLDLQSGYWQVEMEEGSKEKTVFITTKGLFHFCSMPYGLRNATATFQRLMEKQLKFLGHIVSAKGVKVDPAKTLAVTQYSPPNDLKALQLFLGLAGWYHKFIPHFADITAPLNHLKKKGVEWEWTPECQTSSDLNNQSKQALQTSPVLMQPDLNQAFQVHTDASNVGLGAILTQQTPEGERVVAYASRTLRGAELNYSTSEKQCLAVVWAVEKWKHYLEGTTFDIYTDHAALAWAFNSPKTSSRLTRWTLRLQQFHFQVHHRKGCLSLAPDAMSRAYQKARKVQGQHISFEDHQGLFYRRVPVRDNGDKFQLVVPQELIPGFLHYFHDNPLGGHLGRLQTLLRLLEVAWWPTVRKDVWQYVKGCDICQKYKHGNTKPSGFLQNTQVTEPGHTLGMDLMCSFPLSKKQNAYLLVIVDYYTKWVEMFPLRDAKTQKIVRILKDKVFTRWGVPKYIISDRGAQFTSNVLAELCKTWGSVQKLTTSYHPQTNLTERINRTLKTMIALYVGQHHNLWDQWLSEFCFSINTAYQETTGKTPDELMLGRQLHGPLERLIHRPPTPDQPSYNLLDRQKIMAEEVKSRMKVQQARQARYYNTRRKDAQVSLGRSSLD</sequence>
<comment type="similarity">
    <text evidence="1">Belongs to the beta type-B retroviral polymerase family. HERV class-II K(HML-2) pol subfamily.</text>
</comment>
<evidence type="ECO:0000256" key="8">
    <source>
        <dbReference type="ARBA" id="ARBA00022918"/>
    </source>
</evidence>
<dbReference type="InterPro" id="IPR043128">
    <property type="entry name" value="Rev_trsase/Diguanyl_cyclase"/>
</dbReference>
<dbReference type="PROSITE" id="PS50994">
    <property type="entry name" value="INTEGRASE"/>
    <property type="match status" value="1"/>
</dbReference>
<dbReference type="Pfam" id="PF00078">
    <property type="entry name" value="RVT_1"/>
    <property type="match status" value="1"/>
</dbReference>
<feature type="domain" description="Integrase catalytic" evidence="10">
    <location>
        <begin position="450"/>
        <end position="608"/>
    </location>
</feature>
<dbReference type="SUPFAM" id="SSF56672">
    <property type="entry name" value="DNA/RNA polymerases"/>
    <property type="match status" value="1"/>
</dbReference>
<evidence type="ECO:0000256" key="1">
    <source>
        <dbReference type="ARBA" id="ARBA00010879"/>
    </source>
</evidence>
<dbReference type="InterPro" id="IPR012337">
    <property type="entry name" value="RNaseH-like_sf"/>
</dbReference>
<keyword evidence="12" id="KW-1185">Reference proteome</keyword>
<reference evidence="11 12" key="1">
    <citation type="submission" date="2022-01" db="EMBL/GenBank/DDBJ databases">
        <title>A high-quality chromosome-level genome assembly of rohu carp, Labeo rohita.</title>
        <authorList>
            <person name="Arick M.A. II"/>
            <person name="Hsu C.-Y."/>
            <person name="Magbanua Z."/>
            <person name="Pechanova O."/>
            <person name="Grover C."/>
            <person name="Miller E."/>
            <person name="Thrash A."/>
            <person name="Ezzel L."/>
            <person name="Alam S."/>
            <person name="Benzie J."/>
            <person name="Hamilton M."/>
            <person name="Karsi A."/>
            <person name="Lawrence M.L."/>
            <person name="Peterson D.G."/>
        </authorList>
    </citation>
    <scope>NUCLEOTIDE SEQUENCE [LARGE SCALE GENOMIC DNA]</scope>
    <source>
        <strain evidence="12">BAU-BD-2019</strain>
        <tissue evidence="11">Blood</tissue>
    </source>
</reference>
<keyword evidence="4" id="KW-0548">Nucleotidyltransferase</keyword>
<dbReference type="InterPro" id="IPR041373">
    <property type="entry name" value="RT_RNaseH"/>
</dbReference>
<dbReference type="CDD" id="cd09274">
    <property type="entry name" value="RNase_HI_RT_Ty3"/>
    <property type="match status" value="1"/>
</dbReference>
<dbReference type="InterPro" id="IPR000477">
    <property type="entry name" value="RT_dom"/>
</dbReference>
<dbReference type="InterPro" id="IPR036397">
    <property type="entry name" value="RNaseH_sf"/>
</dbReference>
<keyword evidence="5" id="KW-0540">Nuclease</keyword>
<dbReference type="InterPro" id="IPR043502">
    <property type="entry name" value="DNA/RNA_pol_sf"/>
</dbReference>
<comment type="caution">
    <text evidence="11">The sequence shown here is derived from an EMBL/GenBank/DDBJ whole genome shotgun (WGS) entry which is preliminary data.</text>
</comment>
<evidence type="ECO:0000256" key="5">
    <source>
        <dbReference type="ARBA" id="ARBA00022722"/>
    </source>
</evidence>
<accession>A0ABQ8L6B1</accession>
<dbReference type="PANTHER" id="PTHR37984:SF5">
    <property type="entry name" value="PROTEIN NYNRIN-LIKE"/>
    <property type="match status" value="1"/>
</dbReference>
<dbReference type="Gene3D" id="3.10.10.10">
    <property type="entry name" value="HIV Type 1 Reverse Transcriptase, subunit A, domain 1"/>
    <property type="match status" value="1"/>
</dbReference>
<dbReference type="Gene3D" id="1.10.340.70">
    <property type="match status" value="1"/>
</dbReference>
<dbReference type="EC" id="3.1.26.4" evidence="2"/>
<dbReference type="Pfam" id="PF17921">
    <property type="entry name" value="Integrase_H2C2"/>
    <property type="match status" value="1"/>
</dbReference>
<evidence type="ECO:0000256" key="4">
    <source>
        <dbReference type="ARBA" id="ARBA00022695"/>
    </source>
</evidence>
<keyword evidence="8" id="KW-0695">RNA-directed DNA polymerase</keyword>
<dbReference type="Proteomes" id="UP000830375">
    <property type="component" value="Unassembled WGS sequence"/>
</dbReference>
<evidence type="ECO:0000256" key="6">
    <source>
        <dbReference type="ARBA" id="ARBA00022759"/>
    </source>
</evidence>
<dbReference type="SUPFAM" id="SSF53098">
    <property type="entry name" value="Ribonuclease H-like"/>
    <property type="match status" value="1"/>
</dbReference>
<organism evidence="11 12">
    <name type="scientific">Labeo rohita</name>
    <name type="common">Indian major carp</name>
    <name type="synonym">Cyprinus rohita</name>
    <dbReference type="NCBI Taxonomy" id="84645"/>
    <lineage>
        <taxon>Eukaryota</taxon>
        <taxon>Metazoa</taxon>
        <taxon>Chordata</taxon>
        <taxon>Craniata</taxon>
        <taxon>Vertebrata</taxon>
        <taxon>Euteleostomi</taxon>
        <taxon>Actinopterygii</taxon>
        <taxon>Neopterygii</taxon>
        <taxon>Teleostei</taxon>
        <taxon>Ostariophysi</taxon>
        <taxon>Cypriniformes</taxon>
        <taxon>Cyprinidae</taxon>
        <taxon>Labeoninae</taxon>
        <taxon>Labeonini</taxon>
        <taxon>Labeo</taxon>
    </lineage>
</organism>
<protein>
    <recommendedName>
        <fullName evidence="9">Gypsy retrotransposon integrase-like protein 1</fullName>
        <ecNumber evidence="2">3.1.26.4</ecNumber>
    </recommendedName>
</protein>
<dbReference type="Pfam" id="PF00665">
    <property type="entry name" value="rve"/>
    <property type="match status" value="1"/>
</dbReference>
<gene>
    <name evidence="11" type="ORF">H4Q32_024189</name>
</gene>
<dbReference type="InterPro" id="IPR050951">
    <property type="entry name" value="Retrovirus_Pol_polyprotein"/>
</dbReference>
<dbReference type="EMBL" id="JACTAM010002146">
    <property type="protein sequence ID" value="KAI2645721.1"/>
    <property type="molecule type" value="Genomic_DNA"/>
</dbReference>
<keyword evidence="6" id="KW-0255">Endonuclease</keyword>
<keyword evidence="7" id="KW-0378">Hydrolase</keyword>
<dbReference type="Pfam" id="PF17917">
    <property type="entry name" value="RT_RNaseH"/>
    <property type="match status" value="1"/>
</dbReference>
<dbReference type="PANTHER" id="PTHR37984">
    <property type="entry name" value="PROTEIN CBG26694"/>
    <property type="match status" value="1"/>
</dbReference>
<dbReference type="InterPro" id="IPR041588">
    <property type="entry name" value="Integrase_H2C2"/>
</dbReference>
<evidence type="ECO:0000259" key="10">
    <source>
        <dbReference type="PROSITE" id="PS50994"/>
    </source>
</evidence>
<dbReference type="Gene3D" id="3.30.70.270">
    <property type="match status" value="2"/>
</dbReference>
<evidence type="ECO:0000256" key="9">
    <source>
        <dbReference type="ARBA" id="ARBA00039658"/>
    </source>
</evidence>
<dbReference type="InterPro" id="IPR001584">
    <property type="entry name" value="Integrase_cat-core"/>
</dbReference>
<evidence type="ECO:0000313" key="11">
    <source>
        <dbReference type="EMBL" id="KAI2645721.1"/>
    </source>
</evidence>
<keyword evidence="3" id="KW-0808">Transferase</keyword>
<evidence type="ECO:0000256" key="7">
    <source>
        <dbReference type="ARBA" id="ARBA00022801"/>
    </source>
</evidence>
<name>A0ABQ8L6B1_LABRO</name>
<evidence type="ECO:0000256" key="2">
    <source>
        <dbReference type="ARBA" id="ARBA00012180"/>
    </source>
</evidence>
<dbReference type="Gene3D" id="3.30.420.10">
    <property type="entry name" value="Ribonuclease H-like superfamily/Ribonuclease H"/>
    <property type="match status" value="1"/>
</dbReference>